<feature type="domain" description="DUF1285" evidence="2">
    <location>
        <begin position="84"/>
        <end position="172"/>
    </location>
</feature>
<dbReference type="EMBL" id="BNAH01000006">
    <property type="protein sequence ID" value="GHE88361.1"/>
    <property type="molecule type" value="Genomic_DNA"/>
</dbReference>
<organism evidence="3 4">
    <name type="scientific">Thalassotalea profundi</name>
    <dbReference type="NCBI Taxonomy" id="2036687"/>
    <lineage>
        <taxon>Bacteria</taxon>
        <taxon>Pseudomonadati</taxon>
        <taxon>Pseudomonadota</taxon>
        <taxon>Gammaproteobacteria</taxon>
        <taxon>Alteromonadales</taxon>
        <taxon>Colwelliaceae</taxon>
        <taxon>Thalassotalea</taxon>
    </lineage>
</organism>
<evidence type="ECO:0000313" key="3">
    <source>
        <dbReference type="EMBL" id="GHE88361.1"/>
    </source>
</evidence>
<comment type="caution">
    <text evidence="3">The sequence shown here is derived from an EMBL/GenBank/DDBJ whole genome shotgun (WGS) entry which is preliminary data.</text>
</comment>
<dbReference type="Gene3D" id="2.30.270.10">
    <property type="entry name" value="duf1285 protein"/>
    <property type="match status" value="1"/>
</dbReference>
<evidence type="ECO:0000259" key="1">
    <source>
        <dbReference type="Pfam" id="PF06938"/>
    </source>
</evidence>
<dbReference type="InterPro" id="IPR023361">
    <property type="entry name" value="DUF1285_beta_roll_sf"/>
</dbReference>
<gene>
    <name evidence="3" type="ORF">GCM10011501_17210</name>
</gene>
<name>A0ABQ3IS54_9GAMM</name>
<accession>A0ABQ3IS54</accession>
<dbReference type="InterPro" id="IPR048341">
    <property type="entry name" value="DUF1285_N"/>
</dbReference>
<evidence type="ECO:0000313" key="4">
    <source>
        <dbReference type="Proteomes" id="UP000626370"/>
    </source>
</evidence>
<sequence>MSLDKLSDQLSSNTKLPPVELWDPPYCGEINLVIKADGNWFYNGTIFKRMALVKLFASVLKREGEDYFLVTPVEKVKIIVEDAPFLLTQWQWTNNNHITISASTNLDDYFEINSEHPVVINESGELYVTVRRNLLAKVHRNVYYQWANIAQESSTNDGTELVLTSSGYTFSLGKID</sequence>
<dbReference type="Gene3D" id="3.10.540.10">
    <property type="entry name" value="duf1285 like domain"/>
    <property type="match status" value="1"/>
</dbReference>
<dbReference type="InterPro" id="IPR048342">
    <property type="entry name" value="DUF1285_C"/>
</dbReference>
<dbReference type="Proteomes" id="UP000626370">
    <property type="component" value="Unassembled WGS sequence"/>
</dbReference>
<dbReference type="InterPro" id="IPR010707">
    <property type="entry name" value="DUF1285"/>
</dbReference>
<evidence type="ECO:0008006" key="5">
    <source>
        <dbReference type="Google" id="ProtNLM"/>
    </source>
</evidence>
<dbReference type="PIRSF" id="PIRSF029557">
    <property type="entry name" value="UCP029557"/>
    <property type="match status" value="1"/>
</dbReference>
<dbReference type="RefSeq" id="WP_189377865.1">
    <property type="nucleotide sequence ID" value="NZ_BNAH01000006.1"/>
</dbReference>
<reference evidence="4" key="1">
    <citation type="journal article" date="2019" name="Int. J. Syst. Evol. Microbiol.">
        <title>The Global Catalogue of Microorganisms (GCM) 10K type strain sequencing project: providing services to taxonomists for standard genome sequencing and annotation.</title>
        <authorList>
            <consortium name="The Broad Institute Genomics Platform"/>
            <consortium name="The Broad Institute Genome Sequencing Center for Infectious Disease"/>
            <person name="Wu L."/>
            <person name="Ma J."/>
        </authorList>
    </citation>
    <scope>NUCLEOTIDE SEQUENCE [LARGE SCALE GENOMIC DNA]</scope>
    <source>
        <strain evidence="4">CGMCC 1.15922</strain>
    </source>
</reference>
<proteinExistence type="predicted"/>
<keyword evidence="4" id="KW-1185">Reference proteome</keyword>
<dbReference type="Pfam" id="PF21028">
    <property type="entry name" value="DUF1285_C"/>
    <property type="match status" value="1"/>
</dbReference>
<dbReference type="Pfam" id="PF06938">
    <property type="entry name" value="DUF1285_N"/>
    <property type="match status" value="1"/>
</dbReference>
<evidence type="ECO:0000259" key="2">
    <source>
        <dbReference type="Pfam" id="PF21028"/>
    </source>
</evidence>
<feature type="domain" description="DUF1285" evidence="1">
    <location>
        <begin position="17"/>
        <end position="83"/>
    </location>
</feature>
<protein>
    <recommendedName>
        <fullName evidence="5">DUF1285 domain-containing protein</fullName>
    </recommendedName>
</protein>